<dbReference type="EMBL" id="GG662712">
    <property type="protein sequence ID" value="EAR94379.1"/>
    <property type="molecule type" value="Genomic_DNA"/>
</dbReference>
<dbReference type="RefSeq" id="XP_001014778.1">
    <property type="nucleotide sequence ID" value="XM_001014778.1"/>
</dbReference>
<dbReference type="OMA" id="CFDHTVK"/>
<dbReference type="GeneID" id="7839755"/>
<dbReference type="OrthoDB" id="10255449at2759"/>
<evidence type="ECO:0000313" key="2">
    <source>
        <dbReference type="Proteomes" id="UP000009168"/>
    </source>
</evidence>
<reference evidence="2" key="1">
    <citation type="journal article" date="2006" name="PLoS Biol.">
        <title>Macronuclear genome sequence of the ciliate Tetrahymena thermophila, a model eukaryote.</title>
        <authorList>
            <person name="Eisen J.A."/>
            <person name="Coyne R.S."/>
            <person name="Wu M."/>
            <person name="Wu D."/>
            <person name="Thiagarajan M."/>
            <person name="Wortman J.R."/>
            <person name="Badger J.H."/>
            <person name="Ren Q."/>
            <person name="Amedeo P."/>
            <person name="Jones K.M."/>
            <person name="Tallon L.J."/>
            <person name="Delcher A.L."/>
            <person name="Salzberg S.L."/>
            <person name="Silva J.C."/>
            <person name="Haas B.J."/>
            <person name="Majoros W.H."/>
            <person name="Farzad M."/>
            <person name="Carlton J.M."/>
            <person name="Smith R.K. Jr."/>
            <person name="Garg J."/>
            <person name="Pearlman R.E."/>
            <person name="Karrer K.M."/>
            <person name="Sun L."/>
            <person name="Manning G."/>
            <person name="Elde N.C."/>
            <person name="Turkewitz A.P."/>
            <person name="Asai D.J."/>
            <person name="Wilkes D.E."/>
            <person name="Wang Y."/>
            <person name="Cai H."/>
            <person name="Collins K."/>
            <person name="Stewart B.A."/>
            <person name="Lee S.R."/>
            <person name="Wilamowska K."/>
            <person name="Weinberg Z."/>
            <person name="Ruzzo W.L."/>
            <person name="Wloga D."/>
            <person name="Gaertig J."/>
            <person name="Frankel J."/>
            <person name="Tsao C.-C."/>
            <person name="Gorovsky M.A."/>
            <person name="Keeling P.J."/>
            <person name="Waller R.F."/>
            <person name="Patron N.J."/>
            <person name="Cherry J.M."/>
            <person name="Stover N.A."/>
            <person name="Krieger C.J."/>
            <person name="del Toro C."/>
            <person name="Ryder H.F."/>
            <person name="Williamson S.C."/>
            <person name="Barbeau R.A."/>
            <person name="Hamilton E.P."/>
            <person name="Orias E."/>
        </authorList>
    </citation>
    <scope>NUCLEOTIDE SEQUENCE [LARGE SCALE GENOMIC DNA]</scope>
    <source>
        <strain evidence="2">SB210</strain>
    </source>
</reference>
<accession>Q23DA8</accession>
<dbReference type="eggNOG" id="ENOG502S69R">
    <property type="taxonomic scope" value="Eukaryota"/>
</dbReference>
<keyword evidence="2" id="KW-1185">Reference proteome</keyword>
<proteinExistence type="predicted"/>
<dbReference type="AlphaFoldDB" id="Q23DA8"/>
<name>Q23DA8_TETTS</name>
<sequence>MQVEQEFTEQDLYFGSKINIAYLKRVKGQCYKYQAGDIFQHTDRNSVQSALQYRLPLAQLGQEYEKVIVPCIPACDLYTKYLEYELQESNNQSELKKNQLLTLNEIVSCCFIKVSKDQDYDTIAFQSGKRSAIVKTVEGVYIRLKGCGNLDQGFPLEKSSSKYPEAYEPRGCQFNHTAKREIYVSNQVSQFLQLINNESAIKPLGFYLYNENFEQDQSFCPNLICLKNDAKLIRKYSTVFETLGEKRLSTHLLQGLSQLLRGALRQTKKENTQYKQIQSSFPQERIIPNDQDLENGIYQVEENMMELLDVVQREKLLEEETFPIEKEGLYLNLYQNLFHTKKQLNSEKINFQNLFESLQVKLIYQGLFSQITANLNDIDFNQLVLQISLIYGRVGWELGSIMRSFYQNKLNWGYYADHDSAFHCNAHPNNFVVLPQGHANLIAPLDFDMAFFEEEFININNNEPTYGQNDKQLFNKYMELGRQSLELALSGLEIMSNFQFETQNNFQEEPEVQLLYSLYIQAFRDTLRIYYMRGFENRSCDISILQLNSSQFNQIHDIIKLSLLLTCEEKC</sequence>
<evidence type="ECO:0000313" key="1">
    <source>
        <dbReference type="EMBL" id="EAR94379.1"/>
    </source>
</evidence>
<organism evidence="1 2">
    <name type="scientific">Tetrahymena thermophila (strain SB210)</name>
    <dbReference type="NCBI Taxonomy" id="312017"/>
    <lineage>
        <taxon>Eukaryota</taxon>
        <taxon>Sar</taxon>
        <taxon>Alveolata</taxon>
        <taxon>Ciliophora</taxon>
        <taxon>Intramacronucleata</taxon>
        <taxon>Oligohymenophorea</taxon>
        <taxon>Hymenostomatida</taxon>
        <taxon>Tetrahymenina</taxon>
        <taxon>Tetrahymenidae</taxon>
        <taxon>Tetrahymena</taxon>
    </lineage>
</organism>
<dbReference type="HOGENOM" id="CLU_477785_0_0_1"/>
<dbReference type="KEGG" id="tet:TTHERM_00048820"/>
<dbReference type="Proteomes" id="UP000009168">
    <property type="component" value="Unassembled WGS sequence"/>
</dbReference>
<dbReference type="InParanoid" id="Q23DA8"/>
<gene>
    <name evidence="1" type="ORF">TTHERM_00048820</name>
</gene>
<protein>
    <submittedName>
        <fullName evidence="1">Uncharacterized protein</fullName>
    </submittedName>
</protein>